<reference evidence="13 14" key="1">
    <citation type="submission" date="2019-05" db="EMBL/GenBank/DDBJ databases">
        <title>Genomic analysis of Lentibacillus sp. NKC220-2.</title>
        <authorList>
            <person name="Oh Y.J."/>
        </authorList>
    </citation>
    <scope>NUCLEOTIDE SEQUENCE [LARGE SCALE GENOMIC DNA]</scope>
    <source>
        <strain evidence="13 14">NKC220-2</strain>
    </source>
</reference>
<dbReference type="EMBL" id="VCIA01000001">
    <property type="protein sequence ID" value="TMN22806.1"/>
    <property type="molecule type" value="Genomic_DNA"/>
</dbReference>
<evidence type="ECO:0000256" key="1">
    <source>
        <dbReference type="ARBA" id="ARBA00000968"/>
    </source>
</evidence>
<dbReference type="NCBIfam" id="TIGR00187">
    <property type="entry name" value="ribE"/>
    <property type="match status" value="1"/>
</dbReference>
<protein>
    <recommendedName>
        <fullName evidence="6 10">Riboflavin synthase</fullName>
        <ecNumber evidence="5 10">2.5.1.9</ecNumber>
    </recommendedName>
</protein>
<comment type="subunit">
    <text evidence="4">Homotrimer.</text>
</comment>
<dbReference type="Gene3D" id="2.40.30.20">
    <property type="match status" value="2"/>
</dbReference>
<organism evidence="13 14">
    <name type="scientific">Lentibacillus cibarius</name>
    <dbReference type="NCBI Taxonomy" id="2583219"/>
    <lineage>
        <taxon>Bacteria</taxon>
        <taxon>Bacillati</taxon>
        <taxon>Bacillota</taxon>
        <taxon>Bacilli</taxon>
        <taxon>Bacillales</taxon>
        <taxon>Bacillaceae</taxon>
        <taxon>Lentibacillus</taxon>
    </lineage>
</organism>
<evidence type="ECO:0000313" key="13">
    <source>
        <dbReference type="EMBL" id="TMN22806.1"/>
    </source>
</evidence>
<dbReference type="InterPro" id="IPR001783">
    <property type="entry name" value="Lumazine-bd"/>
</dbReference>
<feature type="domain" description="Lumazine-binding" evidence="12">
    <location>
        <begin position="98"/>
        <end position="194"/>
    </location>
</feature>
<comment type="function">
    <text evidence="2">Catalyzes the dismutation of two molecules of 6,7-dimethyl-8-ribityllumazine, resulting in the formation of riboflavin and 5-amino-6-(D-ribitylamino)uracil.</text>
</comment>
<evidence type="ECO:0000313" key="14">
    <source>
        <dbReference type="Proteomes" id="UP000306980"/>
    </source>
</evidence>
<evidence type="ECO:0000256" key="11">
    <source>
        <dbReference type="PROSITE-ProRule" id="PRU00524"/>
    </source>
</evidence>
<dbReference type="Proteomes" id="UP000306980">
    <property type="component" value="Unassembled WGS sequence"/>
</dbReference>
<dbReference type="PIRSF" id="PIRSF000498">
    <property type="entry name" value="Riboflavin_syn_A"/>
    <property type="match status" value="1"/>
</dbReference>
<dbReference type="AlphaFoldDB" id="A0A5S3QQG4"/>
<dbReference type="NCBIfam" id="NF009566">
    <property type="entry name" value="PRK13020.1"/>
    <property type="match status" value="1"/>
</dbReference>
<dbReference type="InterPro" id="IPR017938">
    <property type="entry name" value="Riboflavin_synthase-like_b-brl"/>
</dbReference>
<dbReference type="GO" id="GO:0009231">
    <property type="term" value="P:riboflavin biosynthetic process"/>
    <property type="evidence" value="ECO:0007669"/>
    <property type="project" value="UniProtKB-KW"/>
</dbReference>
<dbReference type="Pfam" id="PF00677">
    <property type="entry name" value="Lum_binding"/>
    <property type="match status" value="2"/>
</dbReference>
<evidence type="ECO:0000256" key="3">
    <source>
        <dbReference type="ARBA" id="ARBA00004887"/>
    </source>
</evidence>
<proteinExistence type="predicted"/>
<evidence type="ECO:0000256" key="10">
    <source>
        <dbReference type="NCBIfam" id="TIGR00187"/>
    </source>
</evidence>
<evidence type="ECO:0000259" key="12">
    <source>
        <dbReference type="PROSITE" id="PS51177"/>
    </source>
</evidence>
<feature type="repeat" description="Lumazine-binding" evidence="11">
    <location>
        <begin position="98"/>
        <end position="194"/>
    </location>
</feature>
<comment type="catalytic activity">
    <reaction evidence="1">
        <text>2 6,7-dimethyl-8-(1-D-ribityl)lumazine + H(+) = 5-amino-6-(D-ribitylamino)uracil + riboflavin</text>
        <dbReference type="Rhea" id="RHEA:20772"/>
        <dbReference type="ChEBI" id="CHEBI:15378"/>
        <dbReference type="ChEBI" id="CHEBI:15934"/>
        <dbReference type="ChEBI" id="CHEBI:57986"/>
        <dbReference type="ChEBI" id="CHEBI:58201"/>
        <dbReference type="EC" id="2.5.1.9"/>
    </reaction>
</comment>
<evidence type="ECO:0000256" key="6">
    <source>
        <dbReference type="ARBA" id="ARBA00013950"/>
    </source>
</evidence>
<dbReference type="CDD" id="cd00402">
    <property type="entry name" value="Riboflavin_synthase_like"/>
    <property type="match status" value="1"/>
</dbReference>
<dbReference type="PROSITE" id="PS51177">
    <property type="entry name" value="LUMAZINE_BIND"/>
    <property type="match status" value="2"/>
</dbReference>
<dbReference type="InterPro" id="IPR023366">
    <property type="entry name" value="ATP_synth_asu-like_sf"/>
</dbReference>
<name>A0A5S3QQG4_9BACI</name>
<dbReference type="OrthoDB" id="9788537at2"/>
<evidence type="ECO:0000256" key="5">
    <source>
        <dbReference type="ARBA" id="ARBA00012827"/>
    </source>
</evidence>
<comment type="pathway">
    <text evidence="3">Cofactor biosynthesis; riboflavin biosynthesis; riboflavin from 2-hydroxy-3-oxobutyl phosphate and 5-amino-6-(D-ribitylamino)uracil: step 2/2.</text>
</comment>
<dbReference type="NCBIfam" id="NF006767">
    <property type="entry name" value="PRK09289.1"/>
    <property type="match status" value="1"/>
</dbReference>
<evidence type="ECO:0000256" key="7">
    <source>
        <dbReference type="ARBA" id="ARBA00022619"/>
    </source>
</evidence>
<dbReference type="GO" id="GO:0004746">
    <property type="term" value="F:riboflavin synthase activity"/>
    <property type="evidence" value="ECO:0007669"/>
    <property type="project" value="UniProtKB-UniRule"/>
</dbReference>
<evidence type="ECO:0000256" key="8">
    <source>
        <dbReference type="ARBA" id="ARBA00022679"/>
    </source>
</evidence>
<evidence type="ECO:0000256" key="4">
    <source>
        <dbReference type="ARBA" id="ARBA00011233"/>
    </source>
</evidence>
<evidence type="ECO:0000256" key="9">
    <source>
        <dbReference type="ARBA" id="ARBA00022737"/>
    </source>
</evidence>
<evidence type="ECO:0000256" key="2">
    <source>
        <dbReference type="ARBA" id="ARBA00002803"/>
    </source>
</evidence>
<dbReference type="RefSeq" id="WP_138603705.1">
    <property type="nucleotide sequence ID" value="NZ_VCIA01000001.1"/>
</dbReference>
<comment type="caution">
    <text evidence="13">The sequence shown here is derived from an EMBL/GenBank/DDBJ whole genome shotgun (WGS) entry which is preliminary data.</text>
</comment>
<keyword evidence="7" id="KW-0686">Riboflavin biosynthesis</keyword>
<accession>A0A5S3QQG4</accession>
<feature type="domain" description="Lumazine-binding" evidence="12">
    <location>
        <begin position="1"/>
        <end position="97"/>
    </location>
</feature>
<dbReference type="PANTHER" id="PTHR21098:SF12">
    <property type="entry name" value="RIBOFLAVIN SYNTHASE"/>
    <property type="match status" value="1"/>
</dbReference>
<sequence>MFTGIVEEIGRIRQLEEVSKTAVRLTIEAAVVLDDVQIGDSIAVNGICLTVTDADDDAFAVDVMPETIKASSLRTLEEGSSVNLERSMPANGRFGGHFVTGHVDGTGTIVGKTKQENAVYYTVDIPPELTDYFIVKGSVAVDGVSLTVFGISGNEVTLSLIPHTVSQTVLGNKVEGDCVNVECDVLAKHVHHLVGKQHKQN</sequence>
<keyword evidence="9" id="KW-0677">Repeat</keyword>
<dbReference type="InterPro" id="IPR026017">
    <property type="entry name" value="Lumazine-bd_dom"/>
</dbReference>
<dbReference type="SUPFAM" id="SSF63380">
    <property type="entry name" value="Riboflavin synthase domain-like"/>
    <property type="match status" value="2"/>
</dbReference>
<dbReference type="FunFam" id="2.40.30.20:FF:000003">
    <property type="entry name" value="Riboflavin synthase, alpha subunit"/>
    <property type="match status" value="1"/>
</dbReference>
<dbReference type="PANTHER" id="PTHR21098">
    <property type="entry name" value="RIBOFLAVIN SYNTHASE ALPHA CHAIN"/>
    <property type="match status" value="1"/>
</dbReference>
<dbReference type="EC" id="2.5.1.9" evidence="5 10"/>
<keyword evidence="8 13" id="KW-0808">Transferase</keyword>
<feature type="repeat" description="Lumazine-binding" evidence="11">
    <location>
        <begin position="1"/>
        <end position="97"/>
    </location>
</feature>
<dbReference type="FunFam" id="2.40.30.20:FF:000004">
    <property type="entry name" value="Riboflavin synthase, alpha subunit"/>
    <property type="match status" value="1"/>
</dbReference>
<gene>
    <name evidence="13" type="ORF">FFL34_12385</name>
</gene>